<organism evidence="5 6">
    <name type="scientific">Geothermobacter hydrogeniphilus</name>
    <dbReference type="NCBI Taxonomy" id="1969733"/>
    <lineage>
        <taxon>Bacteria</taxon>
        <taxon>Pseudomonadati</taxon>
        <taxon>Thermodesulfobacteriota</taxon>
        <taxon>Desulfuromonadia</taxon>
        <taxon>Desulfuromonadales</taxon>
        <taxon>Geothermobacteraceae</taxon>
        <taxon>Geothermobacter</taxon>
    </lineage>
</organism>
<dbReference type="SUPFAM" id="SSF48452">
    <property type="entry name" value="TPR-like"/>
    <property type="match status" value="3"/>
</dbReference>
<dbReference type="PROSITE" id="PS50293">
    <property type="entry name" value="TPR_REGION"/>
    <property type="match status" value="2"/>
</dbReference>
<gene>
    <name evidence="5" type="ORF">B5V00_05720</name>
</gene>
<evidence type="ECO:0000256" key="3">
    <source>
        <dbReference type="PROSITE-ProRule" id="PRU00339"/>
    </source>
</evidence>
<keyword evidence="6" id="KW-1185">Reference proteome</keyword>
<evidence type="ECO:0000313" key="5">
    <source>
        <dbReference type="EMBL" id="ORJ61535.1"/>
    </source>
</evidence>
<dbReference type="InterPro" id="IPR011990">
    <property type="entry name" value="TPR-like_helical_dom_sf"/>
</dbReference>
<evidence type="ECO:0000256" key="4">
    <source>
        <dbReference type="SAM" id="SignalP"/>
    </source>
</evidence>
<dbReference type="EMBL" id="NAAD01000005">
    <property type="protein sequence ID" value="ORJ61535.1"/>
    <property type="molecule type" value="Genomic_DNA"/>
</dbReference>
<dbReference type="SMART" id="SM00028">
    <property type="entry name" value="TPR"/>
    <property type="match status" value="12"/>
</dbReference>
<feature type="repeat" description="TPR" evidence="3">
    <location>
        <begin position="150"/>
        <end position="183"/>
    </location>
</feature>
<feature type="repeat" description="TPR" evidence="3">
    <location>
        <begin position="116"/>
        <end position="149"/>
    </location>
</feature>
<keyword evidence="1" id="KW-0677">Repeat</keyword>
<feature type="signal peptide" evidence="4">
    <location>
        <begin position="1"/>
        <end position="18"/>
    </location>
</feature>
<dbReference type="Proteomes" id="UP000193136">
    <property type="component" value="Unassembled WGS sequence"/>
</dbReference>
<feature type="chain" id="PRO_5012304024" evidence="4">
    <location>
        <begin position="19"/>
        <end position="570"/>
    </location>
</feature>
<dbReference type="RefSeq" id="WP_085009809.1">
    <property type="nucleotide sequence ID" value="NZ_NAAD01000005.1"/>
</dbReference>
<protein>
    <submittedName>
        <fullName evidence="5">Uncharacterized protein</fullName>
    </submittedName>
</protein>
<dbReference type="OrthoDB" id="9766710at2"/>
<dbReference type="PROSITE" id="PS50005">
    <property type="entry name" value="TPR"/>
    <property type="match status" value="3"/>
</dbReference>
<dbReference type="PANTHER" id="PTHR45586:SF1">
    <property type="entry name" value="LIPOPOLYSACCHARIDE ASSEMBLY PROTEIN B"/>
    <property type="match status" value="1"/>
</dbReference>
<comment type="caution">
    <text evidence="5">The sequence shown here is derived from an EMBL/GenBank/DDBJ whole genome shotgun (WGS) entry which is preliminary data.</text>
</comment>
<name>A0A1X0Y8N3_9BACT</name>
<feature type="repeat" description="TPR" evidence="3">
    <location>
        <begin position="524"/>
        <end position="557"/>
    </location>
</feature>
<dbReference type="InterPro" id="IPR019734">
    <property type="entry name" value="TPR_rpt"/>
</dbReference>
<dbReference type="PANTHER" id="PTHR45586">
    <property type="entry name" value="TPR REPEAT-CONTAINING PROTEIN PA4667"/>
    <property type="match status" value="1"/>
</dbReference>
<reference evidence="5 6" key="1">
    <citation type="submission" date="2017-03" db="EMBL/GenBank/DDBJ databases">
        <title>Genome sequence of Geothermobacter sp. EPR-M, Deep-Sea Iron Reducer.</title>
        <authorList>
            <person name="Tully B."/>
            <person name="Savalia P."/>
            <person name="Abuyen K."/>
            <person name="Baughan C."/>
            <person name="Romero E."/>
            <person name="Ronkowski C."/>
            <person name="Torres B."/>
            <person name="Tremblay J."/>
            <person name="Trujillo A."/>
            <person name="Tyler M."/>
            <person name="Perez-Rodriguez I."/>
            <person name="Amend J."/>
        </authorList>
    </citation>
    <scope>NUCLEOTIDE SEQUENCE [LARGE SCALE GENOMIC DNA]</scope>
    <source>
        <strain evidence="5 6">EPR-M</strain>
    </source>
</reference>
<evidence type="ECO:0000256" key="1">
    <source>
        <dbReference type="ARBA" id="ARBA00022737"/>
    </source>
</evidence>
<dbReference type="Gene3D" id="1.25.40.10">
    <property type="entry name" value="Tetratricopeptide repeat domain"/>
    <property type="match status" value="4"/>
</dbReference>
<dbReference type="Pfam" id="PF13432">
    <property type="entry name" value="TPR_16"/>
    <property type="match status" value="6"/>
</dbReference>
<evidence type="ECO:0000313" key="6">
    <source>
        <dbReference type="Proteomes" id="UP000193136"/>
    </source>
</evidence>
<keyword evidence="4" id="KW-0732">Signal</keyword>
<sequence>MPIQLLFLGLFTSLCLLAGCTAGIDSPSPESPTPIPFAARLHHPEAWSYYYFAQSRLLGDDGALEQAEASLDKAMEFDPDDAYLSVSLARLRLEQRNVKGAIQALESALVKDASLVDAYLLLGGIYYSQRQFEQAIKPLSEAVRLAPERELSYLHLGLAYIGNGELQRAIDTFEQMLKVAPDSIPARLNLARAYRQLELGSRAGDYYRDVLRIAPHLLVVYLEYGDLLEKQRDDGRAEDLYRTGLGEVTRKGPLYHRLARLLVKQQRFNEALEFLRRQQVAQPDDLEAWRKAGLIYLEQKKWDLAAKSFRYILKRRSDLPQIHYYLGTALEQQEEWPDALEAFNAVPDDSNLFGDALYHRSYLNHQLGHNDRAVKLLRELIDRGGARAEFYDYLASLQNDAGDRAAALRVVNEGLKKFPDDVDLLYHRGVLEEQSGDRAAAMLTMQQLITVDPDHVEAMNFVAYGFAEENRNLPQALRLVQKALQLKRAPHILDTLGWVYYRLGQLQEARQSLEEAVQGLAADPVVLEHLGDVYRALGLKDQAADMYSRALKAAPETSGLREKLQQVRPQ</sequence>
<dbReference type="STRING" id="1969733.B5V00_05720"/>
<dbReference type="InterPro" id="IPR051012">
    <property type="entry name" value="CellSynth/LPSAsmb/PSIAsmb"/>
</dbReference>
<evidence type="ECO:0000256" key="2">
    <source>
        <dbReference type="ARBA" id="ARBA00022803"/>
    </source>
</evidence>
<dbReference type="AlphaFoldDB" id="A0A1X0Y8N3"/>
<accession>A0A1X0Y8N3</accession>
<keyword evidence="2 3" id="KW-0802">TPR repeat</keyword>
<proteinExistence type="predicted"/>